<comment type="caution">
    <text evidence="1">The sequence shown here is derived from an EMBL/GenBank/DDBJ whole genome shotgun (WGS) entry which is preliminary data.</text>
</comment>
<proteinExistence type="predicted"/>
<reference evidence="1" key="1">
    <citation type="journal article" date="2021" name="IMA Fungus">
        <title>Genomic characterization of three marine fungi, including Emericellopsis atlantica sp. nov. with signatures of a generalist lifestyle and marine biomass degradation.</title>
        <authorList>
            <person name="Hagestad O.C."/>
            <person name="Hou L."/>
            <person name="Andersen J.H."/>
            <person name="Hansen E.H."/>
            <person name="Altermark B."/>
            <person name="Li C."/>
            <person name="Kuhnert E."/>
            <person name="Cox R.J."/>
            <person name="Crous P.W."/>
            <person name="Spatafora J.W."/>
            <person name="Lail K."/>
            <person name="Amirebrahimi M."/>
            <person name="Lipzen A."/>
            <person name="Pangilinan J."/>
            <person name="Andreopoulos W."/>
            <person name="Hayes R.D."/>
            <person name="Ng V."/>
            <person name="Grigoriev I.V."/>
            <person name="Jackson S.A."/>
            <person name="Sutton T.D.S."/>
            <person name="Dobson A.D.W."/>
            <person name="Rama T."/>
        </authorList>
    </citation>
    <scope>NUCLEOTIDE SEQUENCE</scope>
    <source>
        <strain evidence="1">TRa3180A</strain>
    </source>
</reference>
<sequence length="120" mass="13225">MILIKSIFNLKYLPKTGAFLLLPLLLSVSRDEHTQPRSPVTPTPNTVLASLFVVQSSCLIDIALHSGTPRTKQDSTTFPSYSPCIITQEILSTSASKSASTPQPDFMQEQKQYVGVQRCK</sequence>
<name>A0A9P8CAR3_9HELO</name>
<dbReference type="EMBL" id="MU254545">
    <property type="protein sequence ID" value="KAG9240193.1"/>
    <property type="molecule type" value="Genomic_DNA"/>
</dbReference>
<evidence type="ECO:0000313" key="2">
    <source>
        <dbReference type="Proteomes" id="UP000887226"/>
    </source>
</evidence>
<protein>
    <submittedName>
        <fullName evidence="1">Uncharacterized protein</fullName>
    </submittedName>
</protein>
<accession>A0A9P8CAR3</accession>
<organism evidence="1 2">
    <name type="scientific">Calycina marina</name>
    <dbReference type="NCBI Taxonomy" id="1763456"/>
    <lineage>
        <taxon>Eukaryota</taxon>
        <taxon>Fungi</taxon>
        <taxon>Dikarya</taxon>
        <taxon>Ascomycota</taxon>
        <taxon>Pezizomycotina</taxon>
        <taxon>Leotiomycetes</taxon>
        <taxon>Helotiales</taxon>
        <taxon>Pezizellaceae</taxon>
        <taxon>Calycina</taxon>
    </lineage>
</organism>
<dbReference type="Proteomes" id="UP000887226">
    <property type="component" value="Unassembled WGS sequence"/>
</dbReference>
<keyword evidence="2" id="KW-1185">Reference proteome</keyword>
<dbReference type="AlphaFoldDB" id="A0A9P8CAR3"/>
<evidence type="ECO:0000313" key="1">
    <source>
        <dbReference type="EMBL" id="KAG9240193.1"/>
    </source>
</evidence>
<gene>
    <name evidence="1" type="ORF">BJ878DRAFT_527594</name>
</gene>